<protein>
    <submittedName>
        <fullName evidence="1">Uncharacterized protein</fullName>
    </submittedName>
</protein>
<dbReference type="AlphaFoldDB" id="I3SUD6"/>
<accession>I3SUD6</accession>
<evidence type="ECO:0000313" key="1">
    <source>
        <dbReference type="EMBL" id="AFK43878.1"/>
    </source>
</evidence>
<sequence>MICSLFCSASCLIFLFKNLTLVLAASSSASTFA</sequence>
<dbReference type="EMBL" id="BT144084">
    <property type="protein sequence ID" value="AFK43878.1"/>
    <property type="molecule type" value="mRNA"/>
</dbReference>
<organism evidence="1">
    <name type="scientific">Lotus japonicus</name>
    <name type="common">Lotus corniculatus var. japonicus</name>
    <dbReference type="NCBI Taxonomy" id="34305"/>
    <lineage>
        <taxon>Eukaryota</taxon>
        <taxon>Viridiplantae</taxon>
        <taxon>Streptophyta</taxon>
        <taxon>Embryophyta</taxon>
        <taxon>Tracheophyta</taxon>
        <taxon>Spermatophyta</taxon>
        <taxon>Magnoliopsida</taxon>
        <taxon>eudicotyledons</taxon>
        <taxon>Gunneridae</taxon>
        <taxon>Pentapetalae</taxon>
        <taxon>rosids</taxon>
        <taxon>fabids</taxon>
        <taxon>Fabales</taxon>
        <taxon>Fabaceae</taxon>
        <taxon>Papilionoideae</taxon>
        <taxon>50 kb inversion clade</taxon>
        <taxon>NPAAA clade</taxon>
        <taxon>Hologalegina</taxon>
        <taxon>robinioid clade</taxon>
        <taxon>Loteae</taxon>
        <taxon>Lotus</taxon>
    </lineage>
</organism>
<proteinExistence type="evidence at transcript level"/>
<name>I3SUD6_LOTJA</name>
<reference evidence="1" key="1">
    <citation type="submission" date="2012-05" db="EMBL/GenBank/DDBJ databases">
        <authorList>
            <person name="Krishnakumar V."/>
            <person name="Cheung F."/>
            <person name="Xiao Y."/>
            <person name="Chan A."/>
            <person name="Moskal W.A."/>
            <person name="Town C.D."/>
        </authorList>
    </citation>
    <scope>NUCLEOTIDE SEQUENCE</scope>
</reference>